<evidence type="ECO:0000313" key="2">
    <source>
        <dbReference type="EMBL" id="PHQ30821.1"/>
    </source>
</evidence>
<dbReference type="GO" id="GO:0016747">
    <property type="term" value="F:acyltransferase activity, transferring groups other than amino-acyl groups"/>
    <property type="evidence" value="ECO:0007669"/>
    <property type="project" value="InterPro"/>
</dbReference>
<proteinExistence type="predicted"/>
<protein>
    <recommendedName>
        <fullName evidence="1">N-acetyltransferase domain-containing protein</fullName>
    </recommendedName>
</protein>
<name>A0A2G1VVS4_9FLAO</name>
<dbReference type="Pfam" id="PF13302">
    <property type="entry name" value="Acetyltransf_3"/>
    <property type="match status" value="1"/>
</dbReference>
<dbReference type="Proteomes" id="UP000229433">
    <property type="component" value="Unassembled WGS sequence"/>
</dbReference>
<sequence>MTTETEFNLALLTLEDAKALNTLFKGNKDIFKTYFPETFKKTKTIKASKAYIEEAIALSEAKKSFHFALNTTIHPEMAGLVILKEIDSEKAEGEFAYCLDKRFHGRGWITQAVERVSDFGYINHQISTFKIITHSSNEKCISVAQRSGFIWHSTLENEFKPARGKAKDMELYILKK</sequence>
<accession>A0A2G1VVS4</accession>
<feature type="domain" description="N-acetyltransferase" evidence="1">
    <location>
        <begin position="9"/>
        <end position="149"/>
    </location>
</feature>
<organism evidence="2 3">
    <name type="scientific">Leeuwenhoekiella nanhaiensis</name>
    <dbReference type="NCBI Taxonomy" id="1655491"/>
    <lineage>
        <taxon>Bacteria</taxon>
        <taxon>Pseudomonadati</taxon>
        <taxon>Bacteroidota</taxon>
        <taxon>Flavobacteriia</taxon>
        <taxon>Flavobacteriales</taxon>
        <taxon>Flavobacteriaceae</taxon>
        <taxon>Leeuwenhoekiella</taxon>
    </lineage>
</organism>
<evidence type="ECO:0000259" key="1">
    <source>
        <dbReference type="Pfam" id="PF13302"/>
    </source>
</evidence>
<reference evidence="2 3" key="1">
    <citation type="submission" date="2017-08" db="EMBL/GenBank/DDBJ databases">
        <title>The whole genome shortgun sequences of strain Leeuwenhoekiella nanhaiensis G18 from the South China Sea.</title>
        <authorList>
            <person name="Liu Q."/>
        </authorList>
    </citation>
    <scope>NUCLEOTIDE SEQUENCE [LARGE SCALE GENOMIC DNA]</scope>
    <source>
        <strain evidence="2 3">G18</strain>
    </source>
</reference>
<dbReference type="PANTHER" id="PTHR43792:SF1">
    <property type="entry name" value="N-ACETYLTRANSFERASE DOMAIN-CONTAINING PROTEIN"/>
    <property type="match status" value="1"/>
</dbReference>
<evidence type="ECO:0000313" key="3">
    <source>
        <dbReference type="Proteomes" id="UP000229433"/>
    </source>
</evidence>
<comment type="caution">
    <text evidence="2">The sequence shown here is derived from an EMBL/GenBank/DDBJ whole genome shotgun (WGS) entry which is preliminary data.</text>
</comment>
<dbReference type="PANTHER" id="PTHR43792">
    <property type="entry name" value="GNAT FAMILY, PUTATIVE (AFU_ORTHOLOGUE AFUA_3G00765)-RELATED-RELATED"/>
    <property type="match status" value="1"/>
</dbReference>
<dbReference type="RefSeq" id="WP_099644360.1">
    <property type="nucleotide sequence ID" value="NZ_KZ319287.1"/>
</dbReference>
<dbReference type="SUPFAM" id="SSF55729">
    <property type="entry name" value="Acyl-CoA N-acyltransferases (Nat)"/>
    <property type="match status" value="1"/>
</dbReference>
<dbReference type="EMBL" id="NQXA01000001">
    <property type="protein sequence ID" value="PHQ30821.1"/>
    <property type="molecule type" value="Genomic_DNA"/>
</dbReference>
<dbReference type="OrthoDB" id="883856at2"/>
<dbReference type="InterPro" id="IPR016181">
    <property type="entry name" value="Acyl_CoA_acyltransferase"/>
</dbReference>
<dbReference type="Gene3D" id="3.40.630.30">
    <property type="match status" value="1"/>
</dbReference>
<dbReference type="AlphaFoldDB" id="A0A2G1VVS4"/>
<dbReference type="InterPro" id="IPR051531">
    <property type="entry name" value="N-acetyltransferase"/>
</dbReference>
<gene>
    <name evidence="2" type="ORF">CJ305_00905</name>
</gene>
<dbReference type="InterPro" id="IPR000182">
    <property type="entry name" value="GNAT_dom"/>
</dbReference>
<keyword evidence="3" id="KW-1185">Reference proteome</keyword>